<dbReference type="Proteomes" id="UP000239415">
    <property type="component" value="Unassembled WGS sequence"/>
</dbReference>
<protein>
    <submittedName>
        <fullName evidence="1">Uncharacterized protein</fullName>
    </submittedName>
</protein>
<proteinExistence type="predicted"/>
<comment type="caution">
    <text evidence="1">The sequence shown here is derived from an EMBL/GenBank/DDBJ whole genome shotgun (WGS) entry which is preliminary data.</text>
</comment>
<dbReference type="SUPFAM" id="SSF48613">
    <property type="entry name" value="Heme oxygenase-like"/>
    <property type="match status" value="1"/>
</dbReference>
<evidence type="ECO:0000313" key="2">
    <source>
        <dbReference type="Proteomes" id="UP000239415"/>
    </source>
</evidence>
<dbReference type="Gene3D" id="1.20.910.10">
    <property type="entry name" value="Heme oxygenase-like"/>
    <property type="match status" value="1"/>
</dbReference>
<dbReference type="OrthoDB" id="3467339at2"/>
<name>A0A2T0KGU2_9ACTN</name>
<dbReference type="AlphaFoldDB" id="A0A2T0KGU2"/>
<dbReference type="RefSeq" id="WP_106317511.1">
    <property type="nucleotide sequence ID" value="NZ_BOMO01000020.1"/>
</dbReference>
<sequence length="155" mass="15811">MAGDAAGAGFFAGLAQGENAVLPLLEPFAAAAGLDQAALDAHVPLAGCQAYPSYVAWLALNAEPGAAALALAANFAAWGGYCAGLAGGLRDRYGFDDVACGFLDFFAGPGPDLDAQAVAAAQAALDRGETLERARVYGRLLHEYESTFWQTLAGL</sequence>
<evidence type="ECO:0000313" key="1">
    <source>
        <dbReference type="EMBL" id="PRX22664.1"/>
    </source>
</evidence>
<accession>A0A2T0KGU2</accession>
<organism evidence="1 2">
    <name type="scientific">Actinoplanes italicus</name>
    <dbReference type="NCBI Taxonomy" id="113567"/>
    <lineage>
        <taxon>Bacteria</taxon>
        <taxon>Bacillati</taxon>
        <taxon>Actinomycetota</taxon>
        <taxon>Actinomycetes</taxon>
        <taxon>Micromonosporales</taxon>
        <taxon>Micromonosporaceae</taxon>
        <taxon>Actinoplanes</taxon>
    </lineage>
</organism>
<gene>
    <name evidence="1" type="ORF">CLV67_104192</name>
</gene>
<dbReference type="EMBL" id="PVMZ01000004">
    <property type="protein sequence ID" value="PRX22664.1"/>
    <property type="molecule type" value="Genomic_DNA"/>
</dbReference>
<keyword evidence="2" id="KW-1185">Reference proteome</keyword>
<dbReference type="InterPro" id="IPR016084">
    <property type="entry name" value="Haem_Oase-like_multi-hlx"/>
</dbReference>
<reference evidence="1 2" key="1">
    <citation type="submission" date="2018-03" db="EMBL/GenBank/DDBJ databases">
        <title>Genomic Encyclopedia of Archaeal and Bacterial Type Strains, Phase II (KMG-II): from individual species to whole genera.</title>
        <authorList>
            <person name="Goeker M."/>
        </authorList>
    </citation>
    <scope>NUCLEOTIDE SEQUENCE [LARGE SCALE GENOMIC DNA]</scope>
    <source>
        <strain evidence="1 2">DSM 43146</strain>
    </source>
</reference>